<evidence type="ECO:0000256" key="5">
    <source>
        <dbReference type="ARBA" id="ARBA00004944"/>
    </source>
</evidence>
<dbReference type="FunFam" id="3.20.20.70:FF:000031">
    <property type="entry name" value="Glutamate synthase 1 [NADH]"/>
    <property type="match status" value="1"/>
</dbReference>
<evidence type="ECO:0000256" key="10">
    <source>
        <dbReference type="ARBA" id="ARBA00022723"/>
    </source>
</evidence>
<dbReference type="Proteomes" id="UP000030764">
    <property type="component" value="Unassembled WGS sequence"/>
</dbReference>
<feature type="domain" description="Glutamine amidotransferase type-2" evidence="23">
    <location>
        <begin position="110"/>
        <end position="503"/>
    </location>
</feature>
<dbReference type="InterPro" id="IPR013785">
    <property type="entry name" value="Aldolase_TIM"/>
</dbReference>
<dbReference type="Gene3D" id="3.50.50.60">
    <property type="entry name" value="FAD/NAD(P)-binding domain"/>
    <property type="match status" value="1"/>
</dbReference>
<feature type="region of interest" description="Disordered" evidence="22">
    <location>
        <begin position="1682"/>
        <end position="1703"/>
    </location>
</feature>
<keyword evidence="25" id="KW-1185">Reference proteome</keyword>
<dbReference type="SUPFAM" id="SSF51971">
    <property type="entry name" value="Nucleotide-binding domain"/>
    <property type="match status" value="2"/>
</dbReference>
<keyword evidence="14" id="KW-0408">Iron</keyword>
<keyword evidence="11" id="KW-0274">FAD</keyword>
<dbReference type="GO" id="GO:0005506">
    <property type="term" value="F:iron ion binding"/>
    <property type="evidence" value="ECO:0007669"/>
    <property type="project" value="InterPro"/>
</dbReference>
<evidence type="ECO:0000256" key="17">
    <source>
        <dbReference type="ARBA" id="ARBA00023291"/>
    </source>
</evidence>
<dbReference type="PANTHER" id="PTHR43100">
    <property type="entry name" value="GLUTAMATE SYNTHASE [NADPH] SMALL CHAIN"/>
    <property type="match status" value="1"/>
</dbReference>
<dbReference type="Pfam" id="PF14691">
    <property type="entry name" value="Fer4_20"/>
    <property type="match status" value="1"/>
</dbReference>
<evidence type="ECO:0000256" key="9">
    <source>
        <dbReference type="ARBA" id="ARBA00022643"/>
    </source>
</evidence>
<feature type="binding site" evidence="21">
    <location>
        <position position="1248"/>
    </location>
    <ligand>
        <name>[3Fe-4S] cluster</name>
        <dbReference type="ChEBI" id="CHEBI:21137"/>
    </ligand>
</feature>
<dbReference type="Gene3D" id="3.40.50.720">
    <property type="entry name" value="NAD(P)-binding Rossmann-like Domain"/>
    <property type="match status" value="1"/>
</dbReference>
<dbReference type="InterPro" id="IPR002932">
    <property type="entry name" value="Glu_synthdom"/>
</dbReference>
<evidence type="ECO:0000256" key="4">
    <source>
        <dbReference type="ARBA" id="ARBA00004909"/>
    </source>
</evidence>
<evidence type="ECO:0000256" key="7">
    <source>
        <dbReference type="ARBA" id="ARBA00022605"/>
    </source>
</evidence>
<dbReference type="SUPFAM" id="SSF56235">
    <property type="entry name" value="N-terminal nucleophile aminohydrolases (Ntn hydrolases)"/>
    <property type="match status" value="1"/>
</dbReference>
<dbReference type="InterPro" id="IPR023753">
    <property type="entry name" value="FAD/NAD-binding_dom"/>
</dbReference>
<comment type="cofactor">
    <cofactor evidence="2">
        <name>FAD</name>
        <dbReference type="ChEBI" id="CHEBI:57692"/>
    </cofactor>
</comment>
<dbReference type="SUPFAM" id="SSF46548">
    <property type="entry name" value="alpha-helical ferredoxin"/>
    <property type="match status" value="1"/>
</dbReference>
<dbReference type="GO" id="GO:0010181">
    <property type="term" value="F:FMN binding"/>
    <property type="evidence" value="ECO:0007669"/>
    <property type="project" value="InterPro"/>
</dbReference>
<evidence type="ECO:0000256" key="2">
    <source>
        <dbReference type="ARBA" id="ARBA00001974"/>
    </source>
</evidence>
<evidence type="ECO:0000259" key="23">
    <source>
        <dbReference type="PROSITE" id="PS51278"/>
    </source>
</evidence>
<evidence type="ECO:0000256" key="21">
    <source>
        <dbReference type="PIRSR" id="PIRSR000187-2"/>
    </source>
</evidence>
<evidence type="ECO:0000256" key="1">
    <source>
        <dbReference type="ARBA" id="ARBA00001917"/>
    </source>
</evidence>
<dbReference type="InterPro" id="IPR051394">
    <property type="entry name" value="Glutamate_Synthase"/>
</dbReference>
<dbReference type="UniPathway" id="UPA00634">
    <property type="reaction ID" value="UER00690"/>
</dbReference>
<evidence type="ECO:0000256" key="3">
    <source>
        <dbReference type="ARBA" id="ARBA00004802"/>
    </source>
</evidence>
<dbReference type="PANTHER" id="PTHR43100:SF1">
    <property type="entry name" value="GLUTAMATE SYNTHASE [NADPH] SMALL CHAIN"/>
    <property type="match status" value="1"/>
</dbReference>
<comment type="pathway">
    <text evidence="5">Amino-acid biosynthesis; L-glutamate biosynthesis via GLT pathway; L-glutamate from 2-oxoglutarate and L-glutamine (NAD(+) route): step 1/1.</text>
</comment>
<evidence type="ECO:0000256" key="16">
    <source>
        <dbReference type="ARBA" id="ARBA00023164"/>
    </source>
</evidence>
<dbReference type="NCBIfam" id="NF008730">
    <property type="entry name" value="PRK11750.1"/>
    <property type="match status" value="1"/>
</dbReference>
<sequence>MNRSNVDIFERVSFLTFDRGSRLFPFDVDAFIPIGFAHLALQPKNKSIPSMGLPVYEYKYGLALSLLPNVTLTPSPSNVKLTLTPRMETRNRTLNKQPGLYEPSLERGSCGVGFVASIDGIRSRRILDEAQTMLERMHHRGACSCDDDSGDGAGVMTGIPHEFFADELKKLNITLPPPRSYATGIFFFDRFNYMKGQEAMNDLVQMCGFEVICWRKPPVNSSSVGKVARESEPLIRQIFILCEGLDDAERHRRLFLLRKQASTSISRQGVGCYICSLSADTIVYKGQFTAFQLWKYYSDLQSPLFKTHIAMVHARFSTNTMPNWERAQPYRVLSHNGEVNTLRGNINLMRAREGLMSSEHFGTDFEKLFPVIEENLSDSGTLDCVIEFLLRAGERSLPEVAMTVVPEAWEKDKTMDLDRKAFYNWSAMVMEPWDGPALLTFCDGRYIGAILDRNGLRPARFSITNENLIYMASEGRLRPGRMLLVDTDKRILVRDQQLKLEISRLRPLRKWLRAEVISLESIVKDYQVKYGTLTFEYLLSRELAHVAEEEETIHDDRRLTLFHYTQDTFGILIVPMIRDKKEALGSMGNDAALACLSEYGPLLYGYFQQMFAQVTNPPIDPFREQVVMSLACPIGPEENILKPSAAQCRRLFLEQPILSVVEMESLKKINYKGWKARLIDTVYPRRHGVTGLLPALDRICADACIAAMDGYQLIILSDRAVGSDYVPISSLLAVGAVHQYLIREKLRMKVGLIVESGEAREIHHFCVLLGFGADAVCPYLVYETLYRLRRMGLLEPPFSDEQIFENFRDACYRGICKVMAKMGISTLHSYKGAQIFEAVGLGKDVIEKCFTNTVSRLGGANFEVLAEEVLRRHFYAYTRREGDNLALISEGVYYWREGGEKHLNEPQSIAKLQAAARLNDSKSYEEFVEASNSSNRWCTIRGQLELKYAPNPLPLDEIEKAADIVKRFATGAMSFGSISYETHTTLAIAMNKIGAKSNTGEGGETSERYLATDPNKNMRSAIKQLHCLHTLFVVYLFQSFPFLKVASGRFGVTSAYLANADELQIKLAQGAKPGEGGELPGYKITNEIATTRKSTPGVGLISPPPHHDIYSIEDLSQLIYDLKSANPKARISVKLVSEAGVGIIAAGVVKCKAEHVTISGHDGGTGASSWTGIKHSGVPWELGLAETHQVLVMNDLRSRVAIQVDGQLRTGLDIVIGALLGADEFGMSTAPLIALGCTMMRKCHLNTCPVGIATQDPVLRAKFEGKPEHVINYMFMLAEDVRVILSKLGLRSLSEAVGRTDLLYARPNFKSKKACLLEFEPILRYVSLQYPDVDIRASVIRQKFDLLKRLDYRVLKDASSLLSGTVDSLHLEYEISNTDRAFGATLSYHISKQYGEAGLPGTLHIKLCGSAGQSFCAFLASGVTVELEGESNDYVGKGLSGGTIIIYPSKDCHPSFKSQENIIVGNAVLYGATSGKAFIRGITAERFCVRNSGANSVVEGVGDHGCEYMTGGFVVILGSVGRNFAAGMSGGIVYVYDKKKTFRSVCNLGSVDLDPVESAEDKERLLDLIQEFFDVTGSEVAEKLLKKWPRPMRHFVKVFPKEYKRVLEELASLQMKKEESPEVIEGEPGYKEDILQELPVSTMQEFLRQTSGQVVPSPEVSAVRLNCRGYKSASDSYFQLQVEREESTEASSPSSEDENSNYKMPLRSEITVDIENILAALPTRKKEVLLDKTRGFIKYPRQKVIYRPAKERLEDWNELYDFKEIRGSLRMQAARCMDCGVPFCQGNTGCPLGNIIPKWNDLVFKNDWKEALIQLLQTNNFPEFTGRVCPAPCEGACCLAISEPAVTIKNIECSIIEYAFDKGWVKPEVPAFRTGKRIAIVGSGPAGLAAAAQLNKVGHTVVVYERSNRIGGLLEYGIPSMKLAKRIIDRRVQLMEAEGVRFVTDIEVGRDIPSNLLVMENDAVLLSIGSTKPRDLNLPGRELRGIHFAMEFLKSWQMHQRGYEVEWKQLYAKGKRVLIIGGGDTATDCLGTALRQGAKEVITFEILGQPSERRAKDNPWPQWPAIYRVDYGHEESKAIFGSDPRIYSISSTKFLDDGNGHVCGVTAVQVQWLRDESGRMTLKTLPETERTFETDLVLLAMGFVGPEPQLIEQLKLEKDPRDNIKTPNGRYCANSSKLFAAGDCRRGQSLVVWAIHEGRQAAREIDVFLMGKTSLAGPGGMVAAPLR</sequence>
<dbReference type="InterPro" id="IPR012220">
    <property type="entry name" value="Glu_synth_euk"/>
</dbReference>
<dbReference type="Pfam" id="PF01645">
    <property type="entry name" value="Glu_synthase"/>
    <property type="match status" value="1"/>
</dbReference>
<evidence type="ECO:0000256" key="18">
    <source>
        <dbReference type="ARBA" id="ARBA00024383"/>
    </source>
</evidence>
<keyword evidence="9" id="KW-0288">FMN</keyword>
<feature type="active site" description="For GATase activity" evidence="20">
    <location>
        <position position="110"/>
    </location>
</feature>
<evidence type="ECO:0000256" key="15">
    <source>
        <dbReference type="ARBA" id="ARBA00023014"/>
    </source>
</evidence>
<gene>
    <name evidence="24" type="ORF">M513_03507</name>
</gene>
<dbReference type="Gene3D" id="1.10.1060.10">
    <property type="entry name" value="Alpha-helical ferredoxin"/>
    <property type="match status" value="1"/>
</dbReference>
<evidence type="ECO:0000256" key="11">
    <source>
        <dbReference type="ARBA" id="ARBA00022827"/>
    </source>
</evidence>
<keyword evidence="12" id="KW-0315">Glutamine amidotransferase</keyword>
<organism evidence="24 25">
    <name type="scientific">Trichuris suis</name>
    <name type="common">pig whipworm</name>
    <dbReference type="NCBI Taxonomy" id="68888"/>
    <lineage>
        <taxon>Eukaryota</taxon>
        <taxon>Metazoa</taxon>
        <taxon>Ecdysozoa</taxon>
        <taxon>Nematoda</taxon>
        <taxon>Enoplea</taxon>
        <taxon>Dorylaimia</taxon>
        <taxon>Trichinellida</taxon>
        <taxon>Trichuridae</taxon>
        <taxon>Trichuris</taxon>
    </lineage>
</organism>
<evidence type="ECO:0000256" key="13">
    <source>
        <dbReference type="ARBA" id="ARBA00023002"/>
    </source>
</evidence>
<dbReference type="InterPro" id="IPR017932">
    <property type="entry name" value="GATase_2_dom"/>
</dbReference>
<comment type="cofactor">
    <cofactor evidence="1">
        <name>FMN</name>
        <dbReference type="ChEBI" id="CHEBI:58210"/>
    </cofactor>
</comment>
<dbReference type="SUPFAM" id="SSF51395">
    <property type="entry name" value="FMN-linked oxidoreductases"/>
    <property type="match status" value="1"/>
</dbReference>
<dbReference type="Gene3D" id="3.20.20.70">
    <property type="entry name" value="Aldolase class I"/>
    <property type="match status" value="2"/>
</dbReference>
<dbReference type="CDD" id="cd00982">
    <property type="entry name" value="gltB_C"/>
    <property type="match status" value="1"/>
</dbReference>
<keyword evidence="17 21" id="KW-0003">3Fe-4S</keyword>
<comment type="pathway">
    <text evidence="4">Nitrogen metabolism.</text>
</comment>
<dbReference type="GO" id="GO:0050660">
    <property type="term" value="F:flavin adenine dinucleotide binding"/>
    <property type="evidence" value="ECO:0007669"/>
    <property type="project" value="InterPro"/>
</dbReference>
<dbReference type="InterPro" id="IPR036188">
    <property type="entry name" value="FAD/NAD-bd_sf"/>
</dbReference>
<dbReference type="GO" id="GO:0097054">
    <property type="term" value="P:L-glutamate biosynthetic process"/>
    <property type="evidence" value="ECO:0007669"/>
    <property type="project" value="UniProtKB-UniPathway"/>
</dbReference>
<evidence type="ECO:0000256" key="6">
    <source>
        <dbReference type="ARBA" id="ARBA00009716"/>
    </source>
</evidence>
<dbReference type="InterPro" id="IPR029055">
    <property type="entry name" value="Ntn_hydrolases_N"/>
</dbReference>
<dbReference type="InterPro" id="IPR009051">
    <property type="entry name" value="Helical_ferredxn"/>
</dbReference>
<dbReference type="InterPro" id="IPR006982">
    <property type="entry name" value="Glu_synth_centr_N"/>
</dbReference>
<comment type="cofactor">
    <cofactor evidence="21">
        <name>[3Fe-4S] cluster</name>
        <dbReference type="ChEBI" id="CHEBI:21137"/>
    </cofactor>
    <text evidence="21">Binds 1 [3Fe-4S] cluster.</text>
</comment>
<feature type="binding site" evidence="21">
    <location>
        <position position="1243"/>
    </location>
    <ligand>
        <name>[3Fe-4S] cluster</name>
        <dbReference type="ChEBI" id="CHEBI:21137"/>
    </ligand>
</feature>
<dbReference type="PROSITE" id="PS51278">
    <property type="entry name" value="GATASE_TYPE_2"/>
    <property type="match status" value="1"/>
</dbReference>
<dbReference type="Pfam" id="PF01493">
    <property type="entry name" value="GXGXG"/>
    <property type="match status" value="1"/>
</dbReference>
<dbReference type="GO" id="GO:0016040">
    <property type="term" value="F:glutamate synthase (NADH) activity"/>
    <property type="evidence" value="ECO:0007669"/>
    <property type="project" value="UniProtKB-EC"/>
</dbReference>
<protein>
    <recommendedName>
        <fullName evidence="18">glutamate synthase (NADH)</fullName>
        <ecNumber evidence="18">1.4.1.14</ecNumber>
    </recommendedName>
</protein>
<dbReference type="CDD" id="cd00713">
    <property type="entry name" value="GltS"/>
    <property type="match status" value="1"/>
</dbReference>
<dbReference type="Pfam" id="PF04898">
    <property type="entry name" value="Glu_syn_central"/>
    <property type="match status" value="1"/>
</dbReference>
<accession>A0A085MEW3</accession>
<dbReference type="CDD" id="cd02808">
    <property type="entry name" value="GltS_FMN"/>
    <property type="match status" value="1"/>
</dbReference>
<dbReference type="NCBIfam" id="TIGR01317">
    <property type="entry name" value="GOGAT_sm_gam"/>
    <property type="match status" value="1"/>
</dbReference>
<comment type="similarity">
    <text evidence="6">Belongs to the glutamate synthase family.</text>
</comment>
<evidence type="ECO:0000256" key="19">
    <source>
        <dbReference type="ARBA" id="ARBA00048867"/>
    </source>
</evidence>
<keyword evidence="7" id="KW-0028">Amino-acid biosynthesis</keyword>
<dbReference type="InterPro" id="IPR036485">
    <property type="entry name" value="Glu_synth_asu_C_sf"/>
</dbReference>
<dbReference type="Pfam" id="PF00310">
    <property type="entry name" value="GATase_2"/>
    <property type="match status" value="1"/>
</dbReference>
<dbReference type="PRINTS" id="PR00419">
    <property type="entry name" value="ADXRDTASE"/>
</dbReference>
<keyword evidence="8" id="KW-0285">Flavoprotein</keyword>
<dbReference type="FunFam" id="2.160.20.60:FF:000001">
    <property type="entry name" value="Glutamate synthase, large subunit"/>
    <property type="match status" value="1"/>
</dbReference>
<comment type="catalytic activity">
    <reaction evidence="19">
        <text>2 L-glutamate + NAD(+) = L-glutamine + 2-oxoglutarate + NADH + H(+)</text>
        <dbReference type="Rhea" id="RHEA:13753"/>
        <dbReference type="ChEBI" id="CHEBI:15378"/>
        <dbReference type="ChEBI" id="CHEBI:16810"/>
        <dbReference type="ChEBI" id="CHEBI:29985"/>
        <dbReference type="ChEBI" id="CHEBI:57540"/>
        <dbReference type="ChEBI" id="CHEBI:57945"/>
        <dbReference type="ChEBI" id="CHEBI:58359"/>
        <dbReference type="EC" id="1.4.1.14"/>
    </reaction>
</comment>
<dbReference type="Gene3D" id="2.160.20.60">
    <property type="entry name" value="Glutamate synthase, alpha subunit, C-terminal domain"/>
    <property type="match status" value="1"/>
</dbReference>
<evidence type="ECO:0000256" key="22">
    <source>
        <dbReference type="SAM" id="MobiDB-lite"/>
    </source>
</evidence>
<dbReference type="EC" id="1.4.1.14" evidence="18"/>
<feature type="binding site" evidence="21">
    <location>
        <position position="1237"/>
    </location>
    <ligand>
        <name>[3Fe-4S] cluster</name>
        <dbReference type="ChEBI" id="CHEBI:21137"/>
    </ligand>
</feature>
<keyword evidence="10" id="KW-0479">Metal-binding</keyword>
<evidence type="ECO:0000256" key="20">
    <source>
        <dbReference type="PIRSR" id="PIRSR000187-1"/>
    </source>
</evidence>
<dbReference type="SUPFAM" id="SSF69336">
    <property type="entry name" value="Alpha subunit of glutamate synthase, C-terminal domain"/>
    <property type="match status" value="1"/>
</dbReference>
<dbReference type="InterPro" id="IPR028261">
    <property type="entry name" value="DPD_II"/>
</dbReference>
<dbReference type="GO" id="GO:0051538">
    <property type="term" value="F:3 iron, 4 sulfur cluster binding"/>
    <property type="evidence" value="ECO:0007669"/>
    <property type="project" value="UniProtKB-KW"/>
</dbReference>
<evidence type="ECO:0000313" key="25">
    <source>
        <dbReference type="Proteomes" id="UP000030764"/>
    </source>
</evidence>
<dbReference type="FunFam" id="3.60.20.10:FF:000043">
    <property type="entry name" value="Glutamate synthase 1 [NADH] chloroplastic"/>
    <property type="match status" value="1"/>
</dbReference>
<dbReference type="InterPro" id="IPR006005">
    <property type="entry name" value="Glut_synth_ssu1"/>
</dbReference>
<dbReference type="InterPro" id="IPR002489">
    <property type="entry name" value="Glu_synth_asu_C"/>
</dbReference>
<evidence type="ECO:0000256" key="8">
    <source>
        <dbReference type="ARBA" id="ARBA00022630"/>
    </source>
</evidence>
<dbReference type="Gene3D" id="3.60.20.10">
    <property type="entry name" value="Glutamine Phosphoribosylpyrophosphate, subunit 1, domain 1"/>
    <property type="match status" value="1"/>
</dbReference>
<evidence type="ECO:0000313" key="24">
    <source>
        <dbReference type="EMBL" id="KFD55759.1"/>
    </source>
</evidence>
<dbReference type="GO" id="GO:0016639">
    <property type="term" value="F:oxidoreductase activity, acting on the CH-NH2 group of donors, NAD or NADP as acceptor"/>
    <property type="evidence" value="ECO:0007669"/>
    <property type="project" value="InterPro"/>
</dbReference>
<dbReference type="PIRSF" id="PIRSF000187">
    <property type="entry name" value="GOGAT"/>
    <property type="match status" value="1"/>
</dbReference>
<proteinExistence type="inferred from homology"/>
<dbReference type="UniPathway" id="UPA00045"/>
<evidence type="ECO:0000256" key="12">
    <source>
        <dbReference type="ARBA" id="ARBA00022962"/>
    </source>
</evidence>
<comment type="pathway">
    <text evidence="3">Energy metabolism; nitrogen metabolism.</text>
</comment>
<reference evidence="24 25" key="1">
    <citation type="journal article" date="2014" name="Nat. Genet.">
        <title>Genome and transcriptome of the porcine whipworm Trichuris suis.</title>
        <authorList>
            <person name="Jex A.R."/>
            <person name="Nejsum P."/>
            <person name="Schwarz E.M."/>
            <person name="Hu L."/>
            <person name="Young N.D."/>
            <person name="Hall R.S."/>
            <person name="Korhonen P.K."/>
            <person name="Liao S."/>
            <person name="Thamsborg S."/>
            <person name="Xia J."/>
            <person name="Xu P."/>
            <person name="Wang S."/>
            <person name="Scheerlinck J.P."/>
            <person name="Hofmann A."/>
            <person name="Sternberg P.W."/>
            <person name="Wang J."/>
            <person name="Gasser R.B."/>
        </authorList>
    </citation>
    <scope>NUCLEOTIDE SEQUENCE [LARGE SCALE GENOMIC DNA]</scope>
    <source>
        <strain evidence="24">DCEP-RM93M</strain>
    </source>
</reference>
<dbReference type="Pfam" id="PF07992">
    <property type="entry name" value="Pyr_redox_2"/>
    <property type="match status" value="1"/>
</dbReference>
<name>A0A085MEW3_9BILA</name>
<dbReference type="EMBL" id="KL363198">
    <property type="protein sequence ID" value="KFD55759.1"/>
    <property type="molecule type" value="Genomic_DNA"/>
</dbReference>
<keyword evidence="16" id="KW-0314">Glutamate biosynthesis</keyword>
<evidence type="ECO:0000256" key="14">
    <source>
        <dbReference type="ARBA" id="ARBA00023004"/>
    </source>
</evidence>
<keyword evidence="15 21" id="KW-0411">Iron-sulfur</keyword>
<keyword evidence="13" id="KW-0560">Oxidoreductase</keyword>